<proteinExistence type="predicted"/>
<keyword evidence="1" id="KW-0472">Membrane</keyword>
<reference evidence="2" key="1">
    <citation type="journal article" date="2023" name="IMA Fungus">
        <title>Comparative genomic study of the Penicillium genus elucidates a diverse pangenome and 15 lateral gene transfer events.</title>
        <authorList>
            <person name="Petersen C."/>
            <person name="Sorensen T."/>
            <person name="Nielsen M.R."/>
            <person name="Sondergaard T.E."/>
            <person name="Sorensen J.L."/>
            <person name="Fitzpatrick D.A."/>
            <person name="Frisvad J.C."/>
            <person name="Nielsen K.L."/>
        </authorList>
    </citation>
    <scope>NUCLEOTIDE SEQUENCE</scope>
    <source>
        <strain evidence="2">IBT 12815</strain>
    </source>
</reference>
<dbReference type="Proteomes" id="UP001213799">
    <property type="component" value="Unassembled WGS sequence"/>
</dbReference>
<dbReference type="GeneID" id="81583740"/>
<gene>
    <name evidence="2" type="ORF">N7537_002440</name>
</gene>
<evidence type="ECO:0000313" key="3">
    <source>
        <dbReference type="Proteomes" id="UP001213799"/>
    </source>
</evidence>
<accession>A0AAD6H6Y2</accession>
<dbReference type="EMBL" id="JAQJAE010000001">
    <property type="protein sequence ID" value="KAJ5617326.1"/>
    <property type="molecule type" value="Genomic_DNA"/>
</dbReference>
<keyword evidence="3" id="KW-1185">Reference proteome</keyword>
<sequence>MRFRSLRGIHHSQLGSTPLGVGPLENHLLSNFLPWDFIIIGLGKFLFGFWWFPVLLRTFTSVCEPCRPIPHLTLSFFEPQVLDFARADLAFLPLQISSLTFILLSSPSLPRLFLPTATTQALSATSSIVHYRLFNQRCWIPRENVTSIPYKGV</sequence>
<protein>
    <submittedName>
        <fullName evidence="2">Uncharacterized protein</fullName>
    </submittedName>
</protein>
<comment type="caution">
    <text evidence="2">The sequence shown here is derived from an EMBL/GenBank/DDBJ whole genome shotgun (WGS) entry which is preliminary data.</text>
</comment>
<dbReference type="AlphaFoldDB" id="A0AAD6H6Y2"/>
<keyword evidence="1" id="KW-0812">Transmembrane</keyword>
<name>A0AAD6H6Y2_9EURO</name>
<feature type="transmembrane region" description="Helical" evidence="1">
    <location>
        <begin position="32"/>
        <end position="52"/>
    </location>
</feature>
<evidence type="ECO:0000256" key="1">
    <source>
        <dbReference type="SAM" id="Phobius"/>
    </source>
</evidence>
<reference evidence="2" key="2">
    <citation type="submission" date="2023-01" db="EMBL/GenBank/DDBJ databases">
        <authorList>
            <person name="Petersen C."/>
        </authorList>
    </citation>
    <scope>NUCLEOTIDE SEQUENCE</scope>
    <source>
        <strain evidence="2">IBT 12815</strain>
    </source>
</reference>
<dbReference type="RefSeq" id="XP_056758493.1">
    <property type="nucleotide sequence ID" value="XM_056893498.1"/>
</dbReference>
<evidence type="ECO:0000313" key="2">
    <source>
        <dbReference type="EMBL" id="KAJ5617326.1"/>
    </source>
</evidence>
<keyword evidence="1" id="KW-1133">Transmembrane helix</keyword>
<organism evidence="2 3">
    <name type="scientific">Penicillium hordei</name>
    <dbReference type="NCBI Taxonomy" id="40994"/>
    <lineage>
        <taxon>Eukaryota</taxon>
        <taxon>Fungi</taxon>
        <taxon>Dikarya</taxon>
        <taxon>Ascomycota</taxon>
        <taxon>Pezizomycotina</taxon>
        <taxon>Eurotiomycetes</taxon>
        <taxon>Eurotiomycetidae</taxon>
        <taxon>Eurotiales</taxon>
        <taxon>Aspergillaceae</taxon>
        <taxon>Penicillium</taxon>
    </lineage>
</organism>